<reference evidence="1" key="2">
    <citation type="submission" date="2023-05" db="EMBL/GenBank/DDBJ databases">
        <authorList>
            <person name="Schelkunov M.I."/>
        </authorList>
    </citation>
    <scope>NUCLEOTIDE SEQUENCE</scope>
    <source>
        <strain evidence="1">Hsosn_3</strain>
        <tissue evidence="1">Leaf</tissue>
    </source>
</reference>
<dbReference type="PANTHER" id="PTHR45296">
    <property type="entry name" value="TRANSDUCIN/WD40 REPEAT-LIKE SUPERFAMILY PROTEIN"/>
    <property type="match status" value="1"/>
</dbReference>
<evidence type="ECO:0000313" key="2">
    <source>
        <dbReference type="Proteomes" id="UP001237642"/>
    </source>
</evidence>
<accession>A0AAD8MMK0</accession>
<dbReference type="InterPro" id="IPR015943">
    <property type="entry name" value="WD40/YVTN_repeat-like_dom_sf"/>
</dbReference>
<dbReference type="Gene3D" id="2.130.10.10">
    <property type="entry name" value="YVTN repeat-like/Quinoprotein amine dehydrogenase"/>
    <property type="match status" value="1"/>
</dbReference>
<evidence type="ECO:0008006" key="3">
    <source>
        <dbReference type="Google" id="ProtNLM"/>
    </source>
</evidence>
<keyword evidence="2" id="KW-1185">Reference proteome</keyword>
<evidence type="ECO:0000313" key="1">
    <source>
        <dbReference type="EMBL" id="KAK1382140.1"/>
    </source>
</evidence>
<comment type="caution">
    <text evidence="1">The sequence shown here is derived from an EMBL/GenBank/DDBJ whole genome shotgun (WGS) entry which is preliminary data.</text>
</comment>
<dbReference type="EMBL" id="JAUIZM010000005">
    <property type="protein sequence ID" value="KAK1382140.1"/>
    <property type="molecule type" value="Genomic_DNA"/>
</dbReference>
<dbReference type="AlphaFoldDB" id="A0AAD8MMK0"/>
<dbReference type="Proteomes" id="UP001237642">
    <property type="component" value="Unassembled WGS sequence"/>
</dbReference>
<proteinExistence type="predicted"/>
<reference evidence="1" key="1">
    <citation type="submission" date="2023-02" db="EMBL/GenBank/DDBJ databases">
        <title>Genome of toxic invasive species Heracleum sosnowskyi carries increased number of genes despite the absence of recent whole-genome duplications.</title>
        <authorList>
            <person name="Schelkunov M."/>
            <person name="Shtratnikova V."/>
            <person name="Makarenko M."/>
            <person name="Klepikova A."/>
            <person name="Omelchenko D."/>
            <person name="Novikova G."/>
            <person name="Obukhova E."/>
            <person name="Bogdanov V."/>
            <person name="Penin A."/>
            <person name="Logacheva M."/>
        </authorList>
    </citation>
    <scope>NUCLEOTIDE SEQUENCE</scope>
    <source>
        <strain evidence="1">Hsosn_3</strain>
        <tissue evidence="1">Leaf</tissue>
    </source>
</reference>
<organism evidence="1 2">
    <name type="scientific">Heracleum sosnowskyi</name>
    <dbReference type="NCBI Taxonomy" id="360622"/>
    <lineage>
        <taxon>Eukaryota</taxon>
        <taxon>Viridiplantae</taxon>
        <taxon>Streptophyta</taxon>
        <taxon>Embryophyta</taxon>
        <taxon>Tracheophyta</taxon>
        <taxon>Spermatophyta</taxon>
        <taxon>Magnoliopsida</taxon>
        <taxon>eudicotyledons</taxon>
        <taxon>Gunneridae</taxon>
        <taxon>Pentapetalae</taxon>
        <taxon>asterids</taxon>
        <taxon>campanulids</taxon>
        <taxon>Apiales</taxon>
        <taxon>Apiaceae</taxon>
        <taxon>Apioideae</taxon>
        <taxon>apioid superclade</taxon>
        <taxon>Tordylieae</taxon>
        <taxon>Tordyliinae</taxon>
        <taxon>Heracleum</taxon>
    </lineage>
</organism>
<dbReference type="InterPro" id="IPR036322">
    <property type="entry name" value="WD40_repeat_dom_sf"/>
</dbReference>
<sequence length="304" mass="34015">MSLELPPNASHNFLAMIFCFKLKKGLCKIDYSVKNITSDFIWSDTLSRTYGYESLMKEQWLDRKGELAVKEEDEGGELVFVEYWTSVGKTRRLKTEDAAFVNCQLFVICKDLPSEAGKYYQQSQLSSLLVSICYFTSIEFHFSMDPPKSVLLEGLICIFITGGLDSNLILWDFSKGRPLKILDFGNPDVHARGDAEFQKLICSVSSSNAESQDQSQEKKLNLDYTSGGYTAAVSCVTLCTFGDKGQYIISGANDKPVKAWNWSPHSDPRQTSNIDSLLHLDIILTRKVNGLCTASSDSENLIVL</sequence>
<gene>
    <name evidence="1" type="ORF">POM88_019875</name>
</gene>
<dbReference type="PANTHER" id="PTHR45296:SF1">
    <property type="entry name" value="TRANSDUCIN_WD40 REPEAT-LIKE SUPERFAMILY PROTEIN"/>
    <property type="match status" value="1"/>
</dbReference>
<protein>
    <recommendedName>
        <fullName evidence="3">Transducin/WD40 repeat-like superfamily protein</fullName>
    </recommendedName>
</protein>
<dbReference type="SUPFAM" id="SSF50978">
    <property type="entry name" value="WD40 repeat-like"/>
    <property type="match status" value="1"/>
</dbReference>
<name>A0AAD8MMK0_9APIA</name>